<feature type="binding site" evidence="9">
    <location>
        <position position="923"/>
    </location>
    <ligand>
        <name>Zn(2+)</name>
        <dbReference type="ChEBI" id="CHEBI:29105"/>
    </ligand>
</feature>
<gene>
    <name evidence="13" type="ORF">FF38_06925</name>
</gene>
<feature type="domain" description="C2H2-type" evidence="11">
    <location>
        <begin position="830"/>
        <end position="857"/>
    </location>
</feature>
<feature type="binding site" evidence="9">
    <location>
        <position position="860"/>
    </location>
    <ligand>
        <name>Zn(2+)</name>
        <dbReference type="ChEBI" id="CHEBI:29105"/>
    </ligand>
</feature>
<evidence type="ECO:0000256" key="7">
    <source>
        <dbReference type="ARBA" id="ARBA00068876"/>
    </source>
</evidence>
<feature type="domain" description="C2H2-type" evidence="11">
    <location>
        <begin position="104"/>
        <end position="132"/>
    </location>
</feature>
<feature type="domain" description="C2H2-type" evidence="11">
    <location>
        <begin position="741"/>
        <end position="768"/>
    </location>
</feature>
<evidence type="ECO:0000256" key="10">
    <source>
        <dbReference type="SAM" id="MobiDB-lite"/>
    </source>
</evidence>
<feature type="domain" description="C2H2-type" evidence="11">
    <location>
        <begin position="769"/>
        <end position="792"/>
    </location>
</feature>
<evidence type="ECO:0000313" key="13">
    <source>
        <dbReference type="EMBL" id="KNC33521.1"/>
    </source>
</evidence>
<dbReference type="FunFam" id="3.30.160.60:FF:000145">
    <property type="entry name" value="Zinc finger protein 574"/>
    <property type="match status" value="1"/>
</dbReference>
<feature type="domain" description="C2H2-type" evidence="11">
    <location>
        <begin position="310"/>
        <end position="337"/>
    </location>
</feature>
<name>A0A0L0CML3_LUCCU</name>
<dbReference type="OMA" id="ANTISCE"/>
<comment type="subcellular location">
    <subcellularLocation>
        <location evidence="1">Nucleus</location>
    </subcellularLocation>
</comment>
<feature type="domain" description="C2H2-type" evidence="11">
    <location>
        <begin position="463"/>
        <end position="493"/>
    </location>
</feature>
<feature type="domain" description="C2H2-type" evidence="11">
    <location>
        <begin position="1177"/>
        <end position="1204"/>
    </location>
</feature>
<evidence type="ECO:0000256" key="9">
    <source>
        <dbReference type="PROSITE-ProRule" id="PRU01263"/>
    </source>
</evidence>
<dbReference type="InterPro" id="IPR012934">
    <property type="entry name" value="Znf_AD"/>
</dbReference>
<dbReference type="InterPro" id="IPR013087">
    <property type="entry name" value="Znf_C2H2_type"/>
</dbReference>
<feature type="compositionally biased region" description="Acidic residues" evidence="10">
    <location>
        <begin position="1340"/>
        <end position="1349"/>
    </location>
</feature>
<dbReference type="FunFam" id="3.30.160.60:FF:000100">
    <property type="entry name" value="Zinc finger 45-like"/>
    <property type="match status" value="1"/>
</dbReference>
<feature type="domain" description="C2H2-type" evidence="11">
    <location>
        <begin position="434"/>
        <end position="462"/>
    </location>
</feature>
<evidence type="ECO:0000256" key="6">
    <source>
        <dbReference type="ARBA" id="ARBA00023242"/>
    </source>
</evidence>
<organism evidence="13 14">
    <name type="scientific">Lucilia cuprina</name>
    <name type="common">Green bottle fly</name>
    <name type="synonym">Australian sheep blowfly</name>
    <dbReference type="NCBI Taxonomy" id="7375"/>
    <lineage>
        <taxon>Eukaryota</taxon>
        <taxon>Metazoa</taxon>
        <taxon>Ecdysozoa</taxon>
        <taxon>Arthropoda</taxon>
        <taxon>Hexapoda</taxon>
        <taxon>Insecta</taxon>
        <taxon>Pterygota</taxon>
        <taxon>Neoptera</taxon>
        <taxon>Endopterygota</taxon>
        <taxon>Diptera</taxon>
        <taxon>Brachycera</taxon>
        <taxon>Muscomorpha</taxon>
        <taxon>Oestroidea</taxon>
        <taxon>Calliphoridae</taxon>
        <taxon>Luciliinae</taxon>
        <taxon>Lucilia</taxon>
    </lineage>
</organism>
<feature type="domain" description="C2H2-type" evidence="11">
    <location>
        <begin position="712"/>
        <end position="740"/>
    </location>
</feature>
<dbReference type="PANTHER" id="PTHR24379">
    <property type="entry name" value="KRAB AND ZINC FINGER DOMAIN-CONTAINING"/>
    <property type="match status" value="1"/>
</dbReference>
<dbReference type="PANTHER" id="PTHR24379:SF121">
    <property type="entry name" value="C2H2-TYPE DOMAIN-CONTAINING PROTEIN"/>
    <property type="match status" value="1"/>
</dbReference>
<dbReference type="Pfam" id="PF00096">
    <property type="entry name" value="zf-C2H2"/>
    <property type="match status" value="11"/>
</dbReference>
<accession>A0A0L0CML3</accession>
<dbReference type="Gene3D" id="3.30.160.60">
    <property type="entry name" value="Classic Zinc Finger"/>
    <property type="match status" value="15"/>
</dbReference>
<feature type="domain" description="C2H2-type" evidence="11">
    <location>
        <begin position="163"/>
        <end position="190"/>
    </location>
</feature>
<reference evidence="13 14" key="1">
    <citation type="journal article" date="2015" name="Nat. Commun.">
        <title>Lucilia cuprina genome unlocks parasitic fly biology to underpin future interventions.</title>
        <authorList>
            <person name="Anstead C.A."/>
            <person name="Korhonen P.K."/>
            <person name="Young N.D."/>
            <person name="Hall R.S."/>
            <person name="Jex A.R."/>
            <person name="Murali S.C."/>
            <person name="Hughes D.S."/>
            <person name="Lee S.F."/>
            <person name="Perry T."/>
            <person name="Stroehlein A.J."/>
            <person name="Ansell B.R."/>
            <person name="Breugelmans B."/>
            <person name="Hofmann A."/>
            <person name="Qu J."/>
            <person name="Dugan S."/>
            <person name="Lee S.L."/>
            <person name="Chao H."/>
            <person name="Dinh H."/>
            <person name="Han Y."/>
            <person name="Doddapaneni H.V."/>
            <person name="Worley K.C."/>
            <person name="Muzny D.M."/>
            <person name="Ioannidis P."/>
            <person name="Waterhouse R.M."/>
            <person name="Zdobnov E.M."/>
            <person name="James P.J."/>
            <person name="Bagnall N.H."/>
            <person name="Kotze A.C."/>
            <person name="Gibbs R.A."/>
            <person name="Richards S."/>
            <person name="Batterham P."/>
            <person name="Gasser R.B."/>
        </authorList>
    </citation>
    <scope>NUCLEOTIDE SEQUENCE [LARGE SCALE GENOMIC DNA]</scope>
    <source>
        <strain evidence="13 14">LS</strain>
        <tissue evidence="13">Full body</tissue>
    </source>
</reference>
<feature type="domain" description="ZAD" evidence="12">
    <location>
        <begin position="858"/>
        <end position="950"/>
    </location>
</feature>
<dbReference type="SUPFAM" id="SSF57716">
    <property type="entry name" value="Glucocorticoid receptor-like (DNA-binding domain)"/>
    <property type="match status" value="1"/>
</dbReference>
<feature type="domain" description="C2H2-type" evidence="11">
    <location>
        <begin position="1119"/>
        <end position="1147"/>
    </location>
</feature>
<protein>
    <recommendedName>
        <fullName evidence="7">Zinc finger protein 865</fullName>
    </recommendedName>
</protein>
<dbReference type="PROSITE" id="PS51915">
    <property type="entry name" value="ZAD"/>
    <property type="match status" value="1"/>
</dbReference>
<feature type="domain" description="C2H2-type" evidence="11">
    <location>
        <begin position="1205"/>
        <end position="1232"/>
    </location>
</feature>
<keyword evidence="6" id="KW-0539">Nucleus</keyword>
<feature type="compositionally biased region" description="Acidic residues" evidence="10">
    <location>
        <begin position="565"/>
        <end position="577"/>
    </location>
</feature>
<dbReference type="SMART" id="SM00355">
    <property type="entry name" value="ZnF_C2H2"/>
    <property type="match status" value="24"/>
</dbReference>
<evidence type="ECO:0000256" key="8">
    <source>
        <dbReference type="PROSITE-ProRule" id="PRU00042"/>
    </source>
</evidence>
<evidence type="ECO:0000256" key="3">
    <source>
        <dbReference type="ARBA" id="ARBA00022737"/>
    </source>
</evidence>
<dbReference type="GO" id="GO:0043565">
    <property type="term" value="F:sequence-specific DNA binding"/>
    <property type="evidence" value="ECO:0007669"/>
    <property type="project" value="UniProtKB-ARBA"/>
</dbReference>
<evidence type="ECO:0000256" key="2">
    <source>
        <dbReference type="ARBA" id="ARBA00022723"/>
    </source>
</evidence>
<feature type="domain" description="C2H2-type" evidence="11">
    <location>
        <begin position="252"/>
        <end position="280"/>
    </location>
</feature>
<dbReference type="GO" id="GO:0003682">
    <property type="term" value="F:chromatin binding"/>
    <property type="evidence" value="ECO:0007669"/>
    <property type="project" value="UniProtKB-ARBA"/>
</dbReference>
<keyword evidence="4 8" id="KW-0863">Zinc-finger</keyword>
<dbReference type="InterPro" id="IPR036236">
    <property type="entry name" value="Znf_C2H2_sf"/>
</dbReference>
<dbReference type="Pfam" id="PF13912">
    <property type="entry name" value="zf-C2H2_6"/>
    <property type="match status" value="2"/>
</dbReference>
<evidence type="ECO:0000256" key="1">
    <source>
        <dbReference type="ARBA" id="ARBA00004123"/>
    </source>
</evidence>
<dbReference type="GO" id="GO:0008270">
    <property type="term" value="F:zinc ion binding"/>
    <property type="evidence" value="ECO:0007669"/>
    <property type="project" value="UniProtKB-UniRule"/>
</dbReference>
<dbReference type="GO" id="GO:0005634">
    <property type="term" value="C:nucleus"/>
    <property type="evidence" value="ECO:0007669"/>
    <property type="project" value="UniProtKB-SubCell"/>
</dbReference>
<feature type="region of interest" description="Disordered" evidence="10">
    <location>
        <begin position="64"/>
        <end position="88"/>
    </location>
</feature>
<feature type="domain" description="C2H2-type" evidence="11">
    <location>
        <begin position="1268"/>
        <end position="1290"/>
    </location>
</feature>
<proteinExistence type="predicted"/>
<feature type="domain" description="C2H2-type" evidence="11">
    <location>
        <begin position="683"/>
        <end position="710"/>
    </location>
</feature>
<feature type="domain" description="C2H2-type" evidence="11">
    <location>
        <begin position="493"/>
        <end position="520"/>
    </location>
</feature>
<keyword evidence="2 9" id="KW-0479">Metal-binding</keyword>
<feature type="compositionally biased region" description="Polar residues" evidence="10">
    <location>
        <begin position="7"/>
        <end position="37"/>
    </location>
</feature>
<feature type="region of interest" description="Disordered" evidence="10">
    <location>
        <begin position="1339"/>
        <end position="1376"/>
    </location>
</feature>
<feature type="binding site" evidence="9">
    <location>
        <position position="926"/>
    </location>
    <ligand>
        <name>Zn(2+)</name>
        <dbReference type="ChEBI" id="CHEBI:29105"/>
    </ligand>
</feature>
<feature type="domain" description="C2H2-type" evidence="11">
    <location>
        <begin position="1148"/>
        <end position="1170"/>
    </location>
</feature>
<dbReference type="FunFam" id="3.30.160.60:FF:000446">
    <property type="entry name" value="Zinc finger protein"/>
    <property type="match status" value="1"/>
</dbReference>
<keyword evidence="3" id="KW-0677">Repeat</keyword>
<feature type="domain" description="C2H2-type" evidence="11">
    <location>
        <begin position="133"/>
        <end position="161"/>
    </location>
</feature>
<feature type="domain" description="C2H2-type" evidence="11">
    <location>
        <begin position="282"/>
        <end position="309"/>
    </location>
</feature>
<evidence type="ECO:0000256" key="5">
    <source>
        <dbReference type="ARBA" id="ARBA00022833"/>
    </source>
</evidence>
<dbReference type="OrthoDB" id="6591996at2759"/>
<feature type="binding site" evidence="9">
    <location>
        <position position="863"/>
    </location>
    <ligand>
        <name>Zn(2+)</name>
        <dbReference type="ChEBI" id="CHEBI:29105"/>
    </ligand>
</feature>
<feature type="region of interest" description="Disordered" evidence="10">
    <location>
        <begin position="1"/>
        <end position="41"/>
    </location>
</feature>
<dbReference type="Gene3D" id="3.40.1800.20">
    <property type="match status" value="1"/>
</dbReference>
<feature type="domain" description="C2H2-type" evidence="11">
    <location>
        <begin position="1296"/>
        <end position="1324"/>
    </location>
</feature>
<dbReference type="Proteomes" id="UP000037069">
    <property type="component" value="Unassembled WGS sequence"/>
</dbReference>
<dbReference type="PROSITE" id="PS50157">
    <property type="entry name" value="ZINC_FINGER_C2H2_2"/>
    <property type="match status" value="23"/>
</dbReference>
<sequence>MAHKLKSNNINTATKNKQNYKSSRQNDNNNETITSLEFKQESIDDDEKETDFLVNAENSLDEDEIYGDSNDMLNGHNKDSGNSTTETTYYNNRGYTRKVFPIESKCNVCSKNFSQQRDLVKHAQQFHPNDKAFKCRHCPTLFSKIKSLSTHFKRCHANLANTISCEYCYKSFFAQFQLERHRRTHTEYNNDLENNKNNRNSNIVGADDDIYENRKGKIYPIQKKCAICNKTFSHQKMLVQHCQKAHPNEKTFKCLYCPTVFSKLKSVTTHYKRSHSKTTKTIFCEYCNMSFFTKFLLERHLRSHTEQRPFHCNLCDKSYKYKRNLDVHLRTHSNNENSLNNPLDEYGENDEEEEHFLTEEDDYDNVGEEVVDDDSHEKETDFLVNAKYSADEDEIYDDSNDLMIEHNKDNSSRTMATKHSTNREYLRKVYPIENKCFVCLKNFSQQKGLIRHAEQFHPNDKAFKCRQCPTLFSKLKSLSSHFKRRHAHLAKTISCEFCNKTFFVQFHLERHRRTHSEYNNKLRSSHTEEGDNMLTGDDEYCENDEGDEYYGNNEHSMFAKDEYYENDDGTEEDDNEQEGNSFHNKTQEQHKNNRINQKTHQKSNEIPTEVITIDDDDYHAGTVMEYDNNSNLYNSTYFIIDEFNTDTEQDEEFTAADYSNTDNGNEGYAAGDIVSVSAETDQHECGVCMKLFTCQQAVARHLHRHHPEIEFFKCPYCDDNFYGLDLLAEHIKVMKHIQKPNICKYCLKSFDRRTDLNRHIRIHTDERPYSCNVCDTSFKQVNHLKRHKESMHGILFQPQKFNCKLCTKSFTEADILKRHMSIHENKQNSYPCTMCSKIFKTRYDWQRHEQTHSSRMDLICEYCLKSFDNNETLNRHLKEDDVDLEKMRIMDVMEGSFLSIKEMLVQTTNIKMCTTENLPSKVCKECFSKITALYYFSIQVHKADKILIKLDHKLKGYQDGMSEILTEEVSSYNENELPEDSILLEVEELFDIENVENIATSLEDAKTNTLEEESKKDLEKTVDDKDSLDYYEDIAQLEASLSLADDELGDDFKGEEENLLEKDLLEDPSSSNSEKEEDNVVVAPKIVKSVKKRKISKAPPTSGYRHKQPRVTSPLLNEISCAICQKTFERQQDLVNHVRSLHPNSKAYKCRVCGNLFSHIQSLSRHMNNHKESVVLNECEYCGKPFIRVDDLKRHIRVHTGERPYACSYCDKAFQQSNDLKLHEEKHYLTKIFECTECKATYTSRNGLYLHKRKNHKQKSSADEELRYACNLCEMSFEHYLDLKNHQKKHFLSEIIKCDQCENTYISRNGLSLHKKKYHKTHDDQTQKENEKEMIVELLGLEEVEDEEKESGKEKEEESLRIESEKESIRQDEDDT</sequence>
<feature type="domain" description="C2H2-type" evidence="11">
    <location>
        <begin position="1233"/>
        <end position="1261"/>
    </location>
</feature>
<dbReference type="GO" id="GO:0040029">
    <property type="term" value="P:epigenetic regulation of gene expression"/>
    <property type="evidence" value="ECO:0007669"/>
    <property type="project" value="UniProtKB-ARBA"/>
</dbReference>
<dbReference type="EMBL" id="JRES01000183">
    <property type="protein sequence ID" value="KNC33521.1"/>
    <property type="molecule type" value="Genomic_DNA"/>
</dbReference>
<evidence type="ECO:0000256" key="4">
    <source>
        <dbReference type="ARBA" id="ARBA00022771"/>
    </source>
</evidence>
<dbReference type="FunFam" id="3.30.160.60:FF:000690">
    <property type="entry name" value="Zinc finger protein 354C"/>
    <property type="match status" value="1"/>
</dbReference>
<feature type="domain" description="C2H2-type" evidence="11">
    <location>
        <begin position="801"/>
        <end position="828"/>
    </location>
</feature>
<keyword evidence="14" id="KW-1185">Reference proteome</keyword>
<dbReference type="GO" id="GO:0000785">
    <property type="term" value="C:chromatin"/>
    <property type="evidence" value="ECO:0007669"/>
    <property type="project" value="UniProtKB-ARBA"/>
</dbReference>
<dbReference type="SUPFAM" id="SSF57667">
    <property type="entry name" value="beta-beta-alpha zinc fingers"/>
    <property type="match status" value="10"/>
</dbReference>
<keyword evidence="5 9" id="KW-0862">Zinc</keyword>
<comment type="caution">
    <text evidence="13">The sequence shown here is derived from an EMBL/GenBank/DDBJ whole genome shotgun (WGS) entry which is preliminary data.</text>
</comment>
<evidence type="ECO:0000259" key="11">
    <source>
        <dbReference type="PROSITE" id="PS50157"/>
    </source>
</evidence>
<evidence type="ECO:0000313" key="14">
    <source>
        <dbReference type="Proteomes" id="UP000037069"/>
    </source>
</evidence>
<feature type="compositionally biased region" description="Basic and acidic residues" evidence="10">
    <location>
        <begin position="1350"/>
        <end position="1376"/>
    </location>
</feature>
<evidence type="ECO:0000259" key="12">
    <source>
        <dbReference type="PROSITE" id="PS51915"/>
    </source>
</evidence>
<feature type="domain" description="C2H2-type" evidence="11">
    <location>
        <begin position="223"/>
        <end position="251"/>
    </location>
</feature>
<feature type="region of interest" description="Disordered" evidence="10">
    <location>
        <begin position="565"/>
        <end position="606"/>
    </location>
</feature>
<dbReference type="PROSITE" id="PS00028">
    <property type="entry name" value="ZINC_FINGER_C2H2_1"/>
    <property type="match status" value="23"/>
</dbReference>